<sequence length="86" mass="10087">MLSKFLQDIYIYVHQPVLPIQPKQSGVYMKQVLIPLIGKCQQLLQLQDMIRYYKIEEVCESPPCFLTLSVRLICESYRVFVTDSES</sequence>
<dbReference type="Proteomes" id="UP000735302">
    <property type="component" value="Unassembled WGS sequence"/>
</dbReference>
<dbReference type="AlphaFoldDB" id="A0AAV4CG61"/>
<name>A0AAV4CG61_9GAST</name>
<comment type="caution">
    <text evidence="1">The sequence shown here is derived from an EMBL/GenBank/DDBJ whole genome shotgun (WGS) entry which is preliminary data.</text>
</comment>
<organism evidence="1 2">
    <name type="scientific">Plakobranchus ocellatus</name>
    <dbReference type="NCBI Taxonomy" id="259542"/>
    <lineage>
        <taxon>Eukaryota</taxon>
        <taxon>Metazoa</taxon>
        <taxon>Spiralia</taxon>
        <taxon>Lophotrochozoa</taxon>
        <taxon>Mollusca</taxon>
        <taxon>Gastropoda</taxon>
        <taxon>Heterobranchia</taxon>
        <taxon>Euthyneura</taxon>
        <taxon>Panpulmonata</taxon>
        <taxon>Sacoglossa</taxon>
        <taxon>Placobranchoidea</taxon>
        <taxon>Plakobranchidae</taxon>
        <taxon>Plakobranchus</taxon>
    </lineage>
</organism>
<dbReference type="EMBL" id="BLXT01006233">
    <property type="protein sequence ID" value="GFO30367.1"/>
    <property type="molecule type" value="Genomic_DNA"/>
</dbReference>
<evidence type="ECO:0000313" key="2">
    <source>
        <dbReference type="Proteomes" id="UP000735302"/>
    </source>
</evidence>
<reference evidence="1 2" key="1">
    <citation type="journal article" date="2021" name="Elife">
        <title>Chloroplast acquisition without the gene transfer in kleptoplastic sea slugs, Plakobranchus ocellatus.</title>
        <authorList>
            <person name="Maeda T."/>
            <person name="Takahashi S."/>
            <person name="Yoshida T."/>
            <person name="Shimamura S."/>
            <person name="Takaki Y."/>
            <person name="Nagai Y."/>
            <person name="Toyoda A."/>
            <person name="Suzuki Y."/>
            <person name="Arimoto A."/>
            <person name="Ishii H."/>
            <person name="Satoh N."/>
            <person name="Nishiyama T."/>
            <person name="Hasebe M."/>
            <person name="Maruyama T."/>
            <person name="Minagawa J."/>
            <person name="Obokata J."/>
            <person name="Shigenobu S."/>
        </authorList>
    </citation>
    <scope>NUCLEOTIDE SEQUENCE [LARGE SCALE GENOMIC DNA]</scope>
</reference>
<proteinExistence type="predicted"/>
<protein>
    <submittedName>
        <fullName evidence="1">Uncharacterized protein</fullName>
    </submittedName>
</protein>
<keyword evidence="2" id="KW-1185">Reference proteome</keyword>
<gene>
    <name evidence="1" type="ORF">PoB_005687200</name>
</gene>
<accession>A0AAV4CG61</accession>
<evidence type="ECO:0000313" key="1">
    <source>
        <dbReference type="EMBL" id="GFO30367.1"/>
    </source>
</evidence>